<organism evidence="8 9">
    <name type="scientific">Holdemania filiformis</name>
    <dbReference type="NCBI Taxonomy" id="61171"/>
    <lineage>
        <taxon>Bacteria</taxon>
        <taxon>Bacillati</taxon>
        <taxon>Bacillota</taxon>
        <taxon>Erysipelotrichia</taxon>
        <taxon>Erysipelotrichales</taxon>
        <taxon>Erysipelotrichaceae</taxon>
        <taxon>Holdemania</taxon>
    </lineage>
</organism>
<dbReference type="GO" id="GO:0071555">
    <property type="term" value="P:cell wall organization"/>
    <property type="evidence" value="ECO:0007669"/>
    <property type="project" value="UniProtKB-KW"/>
</dbReference>
<evidence type="ECO:0000256" key="4">
    <source>
        <dbReference type="ARBA" id="ARBA00022984"/>
    </source>
</evidence>
<dbReference type="Gene3D" id="3.40.630.30">
    <property type="match status" value="2"/>
</dbReference>
<accession>A0A412FLC2</accession>
<dbReference type="Proteomes" id="UP000284178">
    <property type="component" value="Unassembled WGS sequence"/>
</dbReference>
<keyword evidence="7" id="KW-0175">Coiled coil</keyword>
<evidence type="ECO:0000256" key="7">
    <source>
        <dbReference type="SAM" id="Coils"/>
    </source>
</evidence>
<keyword evidence="4" id="KW-0573">Peptidoglycan synthesis</keyword>
<dbReference type="SUPFAM" id="SSF55729">
    <property type="entry name" value="Acyl-CoA N-acyltransferases (Nat)"/>
    <property type="match status" value="2"/>
</dbReference>
<dbReference type="EMBL" id="QRUP01000025">
    <property type="protein sequence ID" value="RGR68930.1"/>
    <property type="molecule type" value="Genomic_DNA"/>
</dbReference>
<evidence type="ECO:0000256" key="5">
    <source>
        <dbReference type="ARBA" id="ARBA00023315"/>
    </source>
</evidence>
<gene>
    <name evidence="8" type="ORF">DWY25_15260</name>
</gene>
<dbReference type="InterPro" id="IPR050644">
    <property type="entry name" value="PG_Glycine_Bridge_Synth"/>
</dbReference>
<sequence length="455" mass="53050">MNGRSAPFLRFSSPLWIGFLPQIPKRLEKVKGGYAIMKYRRRSIMNLQFCESITGKQLDEFTRASRCNNIYQTEAWAHVKKEWTSKFVGMTRDGQLCGAAMILFRKLPMGMKLAYIPRGPIMDYDDSEQVEFFLSAIRRFCAKQGAVECKFDPYLMIGSFELDQKEAAWNARSPIPEQLAKAKAHFAGYTKLISETVQPRFQLCFPRQENWEALFPKKTREKIHNSFAKGIQIEVWGIEHVHELAEMIKYTEQRKNIHLRNEDYFRTIMENFGDQSCILAAHLDCDHALALIEEKQEGFRKHLNELDEKANKKRKQLEKQIADLDEEKARLRQQAQEDGRDILVSALLLVHDGTTCELLYSGLNEKYRRYLAAYALRCRGIQWAFEQGCTRFNFGGVEGTLDDGLFIFKSSFSPKIDVYIGEFSLPCKPVLYPIWTQLLPKVKELRRQWLRRESH</sequence>
<keyword evidence="3" id="KW-0133">Cell shape</keyword>
<dbReference type="Gene3D" id="1.20.58.90">
    <property type="match status" value="1"/>
</dbReference>
<keyword evidence="5" id="KW-0012">Acyltransferase</keyword>
<feature type="coiled-coil region" evidence="7">
    <location>
        <begin position="300"/>
        <end position="341"/>
    </location>
</feature>
<evidence type="ECO:0000313" key="9">
    <source>
        <dbReference type="Proteomes" id="UP000284178"/>
    </source>
</evidence>
<dbReference type="PANTHER" id="PTHR36174">
    <property type="entry name" value="LIPID II:GLYCINE GLYCYLTRANSFERASE"/>
    <property type="match status" value="1"/>
</dbReference>
<dbReference type="PANTHER" id="PTHR36174:SF1">
    <property type="entry name" value="LIPID II:GLYCINE GLYCYLTRANSFERASE"/>
    <property type="match status" value="1"/>
</dbReference>
<dbReference type="InterPro" id="IPR016181">
    <property type="entry name" value="Acyl_CoA_acyltransferase"/>
</dbReference>
<dbReference type="GO" id="GO:0016755">
    <property type="term" value="F:aminoacyltransferase activity"/>
    <property type="evidence" value="ECO:0007669"/>
    <property type="project" value="InterPro"/>
</dbReference>
<dbReference type="PROSITE" id="PS51191">
    <property type="entry name" value="FEMABX"/>
    <property type="match status" value="1"/>
</dbReference>
<evidence type="ECO:0000256" key="2">
    <source>
        <dbReference type="ARBA" id="ARBA00022679"/>
    </source>
</evidence>
<keyword evidence="6" id="KW-0961">Cell wall biogenesis/degradation</keyword>
<keyword evidence="9" id="KW-1185">Reference proteome</keyword>
<dbReference type="Pfam" id="PF02388">
    <property type="entry name" value="FemAB"/>
    <property type="match status" value="1"/>
</dbReference>
<dbReference type="InterPro" id="IPR003447">
    <property type="entry name" value="FEMABX"/>
</dbReference>
<proteinExistence type="inferred from homology"/>
<comment type="caution">
    <text evidence="8">The sequence shown here is derived from an EMBL/GenBank/DDBJ whole genome shotgun (WGS) entry which is preliminary data.</text>
</comment>
<dbReference type="AlphaFoldDB" id="A0A412FLC2"/>
<evidence type="ECO:0000313" key="8">
    <source>
        <dbReference type="EMBL" id="RGR68930.1"/>
    </source>
</evidence>
<comment type="similarity">
    <text evidence="1">Belongs to the FemABX family.</text>
</comment>
<dbReference type="GO" id="GO:0009252">
    <property type="term" value="P:peptidoglycan biosynthetic process"/>
    <property type="evidence" value="ECO:0007669"/>
    <property type="project" value="UniProtKB-KW"/>
</dbReference>
<evidence type="ECO:0000256" key="3">
    <source>
        <dbReference type="ARBA" id="ARBA00022960"/>
    </source>
</evidence>
<protein>
    <submittedName>
        <fullName evidence="8">Peptidoglycan bridge formation glycyltransferase FemA/FemB family protein</fullName>
    </submittedName>
</protein>
<reference evidence="8 9" key="1">
    <citation type="submission" date="2018-08" db="EMBL/GenBank/DDBJ databases">
        <title>A genome reference for cultivated species of the human gut microbiota.</title>
        <authorList>
            <person name="Zou Y."/>
            <person name="Xue W."/>
            <person name="Luo G."/>
        </authorList>
    </citation>
    <scope>NUCLEOTIDE SEQUENCE [LARGE SCALE GENOMIC DNA]</scope>
    <source>
        <strain evidence="8 9">AF24-29</strain>
    </source>
</reference>
<evidence type="ECO:0000256" key="6">
    <source>
        <dbReference type="ARBA" id="ARBA00023316"/>
    </source>
</evidence>
<name>A0A412FLC2_9FIRM</name>
<keyword evidence="2 8" id="KW-0808">Transferase</keyword>
<evidence type="ECO:0000256" key="1">
    <source>
        <dbReference type="ARBA" id="ARBA00009943"/>
    </source>
</evidence>
<dbReference type="GO" id="GO:0008360">
    <property type="term" value="P:regulation of cell shape"/>
    <property type="evidence" value="ECO:0007669"/>
    <property type="project" value="UniProtKB-KW"/>
</dbReference>